<dbReference type="EMBL" id="LAZR01067634">
    <property type="protein sequence ID" value="KKK51195.1"/>
    <property type="molecule type" value="Genomic_DNA"/>
</dbReference>
<comment type="caution">
    <text evidence="1">The sequence shown here is derived from an EMBL/GenBank/DDBJ whole genome shotgun (WGS) entry which is preliminary data.</text>
</comment>
<organism evidence="1">
    <name type="scientific">marine sediment metagenome</name>
    <dbReference type="NCBI Taxonomy" id="412755"/>
    <lineage>
        <taxon>unclassified sequences</taxon>
        <taxon>metagenomes</taxon>
        <taxon>ecological metagenomes</taxon>
    </lineage>
</organism>
<dbReference type="AlphaFoldDB" id="A0A0F8WS79"/>
<reference evidence="1" key="1">
    <citation type="journal article" date="2015" name="Nature">
        <title>Complex archaea that bridge the gap between prokaryotes and eukaryotes.</title>
        <authorList>
            <person name="Spang A."/>
            <person name="Saw J.H."/>
            <person name="Jorgensen S.L."/>
            <person name="Zaremba-Niedzwiedzka K."/>
            <person name="Martijn J."/>
            <person name="Lind A.E."/>
            <person name="van Eijk R."/>
            <person name="Schleper C."/>
            <person name="Guy L."/>
            <person name="Ettema T.J."/>
        </authorList>
    </citation>
    <scope>NUCLEOTIDE SEQUENCE</scope>
</reference>
<sequence>MTQQSILEERDLNLQLRRCVELYSSGIFQGASIFTQSAFIEILIRLNDLLQFFKGKGQRIDFTDDVKKAEEITDITDLVNKLRNAACHDRTSGESGVDSNRFVFNRIVGKVPKAIEIGNLVIGSEYDDDIAYFYGDKLIYLHRHIGRLLNEINAKLVLLQ</sequence>
<protein>
    <submittedName>
        <fullName evidence="1">Uncharacterized protein</fullName>
    </submittedName>
</protein>
<accession>A0A0F8WS79</accession>
<name>A0A0F8WS79_9ZZZZ</name>
<evidence type="ECO:0000313" key="1">
    <source>
        <dbReference type="EMBL" id="KKK51195.1"/>
    </source>
</evidence>
<proteinExistence type="predicted"/>
<gene>
    <name evidence="1" type="ORF">LCGC14_3117390</name>
</gene>
<feature type="non-terminal residue" evidence="1">
    <location>
        <position position="160"/>
    </location>
</feature>